<dbReference type="AlphaFoldDB" id="K3W4C3"/>
<organism evidence="2 3">
    <name type="scientific">Thalassiosira oceanica</name>
    <name type="common">Marine diatom</name>
    <dbReference type="NCBI Taxonomy" id="159749"/>
    <lineage>
        <taxon>Eukaryota</taxon>
        <taxon>Sar</taxon>
        <taxon>Stramenopiles</taxon>
        <taxon>Ochrophyta</taxon>
        <taxon>Bacillariophyta</taxon>
        <taxon>Coscinodiscophyceae</taxon>
        <taxon>Thalassiosirophycidae</taxon>
        <taxon>Thalassiosirales</taxon>
        <taxon>Thalassiosiraceae</taxon>
        <taxon>Thalassiosira</taxon>
    </lineage>
</organism>
<reference evidence="2 3" key="1">
    <citation type="journal article" date="2012" name="Genome Biol.">
        <title>Genome and low-iron response of an oceanic diatom adapted to chronic iron limitation.</title>
        <authorList>
            <person name="Lommer M."/>
            <person name="Specht M."/>
            <person name="Roy A.S."/>
            <person name="Kraemer L."/>
            <person name="Andreson R."/>
            <person name="Gutowska M.A."/>
            <person name="Wolf J."/>
            <person name="Bergner S.V."/>
            <person name="Schilhabel M.B."/>
            <person name="Klostermeier U.C."/>
            <person name="Beiko R.G."/>
            <person name="Rosenstiel P."/>
            <person name="Hippler M."/>
            <person name="Laroche J."/>
        </authorList>
    </citation>
    <scope>NUCLEOTIDE SEQUENCE [LARGE SCALE GENOMIC DNA]</scope>
    <source>
        <strain evidence="2 3">CCMP1005</strain>
    </source>
</reference>
<feature type="non-terminal residue" evidence="2">
    <location>
        <position position="1"/>
    </location>
</feature>
<feature type="region of interest" description="Disordered" evidence="1">
    <location>
        <begin position="266"/>
        <end position="304"/>
    </location>
</feature>
<dbReference type="Proteomes" id="UP000266841">
    <property type="component" value="Unassembled WGS sequence"/>
</dbReference>
<dbReference type="EMBL" id="AGNL01000543">
    <property type="protein sequence ID" value="EJK77689.1"/>
    <property type="molecule type" value="Genomic_DNA"/>
</dbReference>
<evidence type="ECO:0000313" key="3">
    <source>
        <dbReference type="Proteomes" id="UP000266841"/>
    </source>
</evidence>
<accession>K3W4C3</accession>
<gene>
    <name evidence="2" type="ORF">THAOC_00463</name>
</gene>
<protein>
    <submittedName>
        <fullName evidence="2">Uncharacterized protein</fullName>
    </submittedName>
</protein>
<evidence type="ECO:0000256" key="1">
    <source>
        <dbReference type="SAM" id="MobiDB-lite"/>
    </source>
</evidence>
<sequence>AEILQTWEPLAGGDNLTQVPELFSVSRLNRGKLSKGQEPEYVASPLGRVACLTFHHNTTMNLVAFGAALTASISKHLFVAAETTTLEVQRRLTIEYTCVDPVEGTLSIACHFHDTEPSRYDDLLPWMAIAYRRQPDCLMVAIDREDQEMISLTQHNETLAIEAHRTFLPTSAKMYVPSAFDAIYANMVPLSMAQDYSDVSVTYDPEESDTVSLRFVRRVPKNTTRFSFMYAVGGTSTFDGEGHATRGCFSVPTDVPCAAAVGDDNLTEDADRGAGSEEKGAVGEQKPQEEELDPPMLDDNEGNAFSTATTSSYSLLSTGGFLCAHFFCMSWLSNVV</sequence>
<evidence type="ECO:0000313" key="2">
    <source>
        <dbReference type="EMBL" id="EJK77689.1"/>
    </source>
</evidence>
<proteinExistence type="predicted"/>
<name>K3W4C3_THAOC</name>
<feature type="compositionally biased region" description="Basic and acidic residues" evidence="1">
    <location>
        <begin position="269"/>
        <end position="289"/>
    </location>
</feature>
<feature type="compositionally biased region" description="Acidic residues" evidence="1">
    <location>
        <begin position="290"/>
        <end position="301"/>
    </location>
</feature>
<keyword evidence="3" id="KW-1185">Reference proteome</keyword>
<comment type="caution">
    <text evidence="2">The sequence shown here is derived from an EMBL/GenBank/DDBJ whole genome shotgun (WGS) entry which is preliminary data.</text>
</comment>